<evidence type="ECO:0000256" key="2">
    <source>
        <dbReference type="ARBA" id="ARBA00022723"/>
    </source>
</evidence>
<dbReference type="GO" id="GO:0008270">
    <property type="term" value="F:zinc ion binding"/>
    <property type="evidence" value="ECO:0007669"/>
    <property type="project" value="UniProtKB-KW"/>
</dbReference>
<feature type="domain" description="Zn(2)-C6 fungal-type" evidence="8">
    <location>
        <begin position="82"/>
        <end position="111"/>
    </location>
</feature>
<dbReference type="InterPro" id="IPR036864">
    <property type="entry name" value="Zn2-C6_fun-type_DNA-bd_sf"/>
</dbReference>
<dbReference type="AlphaFoldDB" id="A0A0C3H3T0"/>
<dbReference type="Pfam" id="PF00172">
    <property type="entry name" value="Zn_clus"/>
    <property type="match status" value="1"/>
</dbReference>
<dbReference type="Gene3D" id="3.30.160.60">
    <property type="entry name" value="Classic Zinc Finger"/>
    <property type="match status" value="1"/>
</dbReference>
<sequence length="649" mass="72489">MPIQSTGPLIGKHYCSICNKGYSTNSHLRRHELNHTNKSKFTCVSCNRCFLRVDLARRHTKNCAPGQEITFPKSKPGKSPRACDRCSRYKQSCDTNMPCARCRSCGITCTYQRLGMYSPPSPSNIGDSHSSPAVGDAFTGGSKSDAGKIHVQYLLNYTDPCTFGTFAAVAADHSAHLSAEILAYPSPDVCELNDAVVSGMSFWDQGDGLLNTIDVFSAGIEPHEEYALQYRMSEIVSQLSNIQSSVSRDRVHGSECFNVQLAESVFTVTNLNRFVWAYFGRCDGYIPIIHRPTFDCEHASLPLVLALFLFGSLLSAPYDPAISARSFFDLAEEYIFTHPTFIKLLERDQGNKVSVEDIEILQAALIILVVQIGNNDAITQRRIRLKRHPCLVAAVRLSKLFGTSHQPLVHDVSKTNWLDFVSIETQHRIGISTFLMDCQVATFFNCNPQVAISEMVGDFPCREEVFEAKTTSDFKQLVSAMPICPPSQSPSAFVSLLLQKSVRDSLAHIDGHITAAHLLIIICGLRSITMISKASHFTETAAEGILLATDRWKALWECVADRDGGDYLRQVGLIRHAPEVWWLTRAIVKASQLRNISCRYMDPTPTESVKHLHEFIDKYKGMWLMQLCSHMMQLLTLFRLRSGVARLVM</sequence>
<evidence type="ECO:0000259" key="9">
    <source>
        <dbReference type="PROSITE" id="PS50157"/>
    </source>
</evidence>
<organism evidence="10 11">
    <name type="scientific">Oidiodendron maius (strain Zn)</name>
    <dbReference type="NCBI Taxonomy" id="913774"/>
    <lineage>
        <taxon>Eukaryota</taxon>
        <taxon>Fungi</taxon>
        <taxon>Dikarya</taxon>
        <taxon>Ascomycota</taxon>
        <taxon>Pezizomycotina</taxon>
        <taxon>Leotiomycetes</taxon>
        <taxon>Leotiomycetes incertae sedis</taxon>
        <taxon>Myxotrichaceae</taxon>
        <taxon>Oidiodendron</taxon>
    </lineage>
</organism>
<keyword evidence="2" id="KW-0479">Metal-binding</keyword>
<keyword evidence="3" id="KW-0677">Repeat</keyword>
<reference evidence="11" key="2">
    <citation type="submission" date="2015-01" db="EMBL/GenBank/DDBJ databases">
        <title>Evolutionary Origins and Diversification of the Mycorrhizal Mutualists.</title>
        <authorList>
            <consortium name="DOE Joint Genome Institute"/>
            <consortium name="Mycorrhizal Genomics Consortium"/>
            <person name="Kohler A."/>
            <person name="Kuo A."/>
            <person name="Nagy L.G."/>
            <person name="Floudas D."/>
            <person name="Copeland A."/>
            <person name="Barry K.W."/>
            <person name="Cichocki N."/>
            <person name="Veneault-Fourrey C."/>
            <person name="LaButti K."/>
            <person name="Lindquist E.A."/>
            <person name="Lipzen A."/>
            <person name="Lundell T."/>
            <person name="Morin E."/>
            <person name="Murat C."/>
            <person name="Riley R."/>
            <person name="Ohm R."/>
            <person name="Sun H."/>
            <person name="Tunlid A."/>
            <person name="Henrissat B."/>
            <person name="Grigoriev I.V."/>
            <person name="Hibbett D.S."/>
            <person name="Martin F."/>
        </authorList>
    </citation>
    <scope>NUCLEOTIDE SEQUENCE [LARGE SCALE GENOMIC DNA]</scope>
    <source>
        <strain evidence="11">Zn</strain>
    </source>
</reference>
<dbReference type="InterPro" id="IPR001138">
    <property type="entry name" value="Zn2Cys6_DnaBD"/>
</dbReference>
<dbReference type="EMBL" id="KN832882">
    <property type="protein sequence ID" value="KIM97086.1"/>
    <property type="molecule type" value="Genomic_DNA"/>
</dbReference>
<evidence type="ECO:0000256" key="1">
    <source>
        <dbReference type="ARBA" id="ARBA00004123"/>
    </source>
</evidence>
<dbReference type="SUPFAM" id="SSF57667">
    <property type="entry name" value="beta-beta-alpha zinc fingers"/>
    <property type="match status" value="1"/>
</dbReference>
<dbReference type="GO" id="GO:0000981">
    <property type="term" value="F:DNA-binding transcription factor activity, RNA polymerase II-specific"/>
    <property type="evidence" value="ECO:0007669"/>
    <property type="project" value="InterPro"/>
</dbReference>
<dbReference type="InterPro" id="IPR051059">
    <property type="entry name" value="VerF-like"/>
</dbReference>
<dbReference type="InterPro" id="IPR013087">
    <property type="entry name" value="Znf_C2H2_type"/>
</dbReference>
<gene>
    <name evidence="10" type="ORF">OIDMADRAFT_168838</name>
</gene>
<dbReference type="PANTHER" id="PTHR40626">
    <property type="entry name" value="MIP31509P"/>
    <property type="match status" value="1"/>
</dbReference>
<evidence type="ECO:0000259" key="8">
    <source>
        <dbReference type="PROSITE" id="PS50048"/>
    </source>
</evidence>
<dbReference type="Proteomes" id="UP000054321">
    <property type="component" value="Unassembled WGS sequence"/>
</dbReference>
<comment type="subcellular location">
    <subcellularLocation>
        <location evidence="1">Nucleus</location>
    </subcellularLocation>
</comment>
<protein>
    <recommendedName>
        <fullName evidence="12">Zn(2)-C6 fungal-type domain-containing protein</fullName>
    </recommendedName>
</protein>
<dbReference type="PROSITE" id="PS50157">
    <property type="entry name" value="ZINC_FINGER_C2H2_2"/>
    <property type="match status" value="1"/>
</dbReference>
<dbReference type="HOGENOM" id="CLU_012538_3_0_1"/>
<dbReference type="CDD" id="cd00067">
    <property type="entry name" value="GAL4"/>
    <property type="match status" value="1"/>
</dbReference>
<reference evidence="10 11" key="1">
    <citation type="submission" date="2014-04" db="EMBL/GenBank/DDBJ databases">
        <authorList>
            <consortium name="DOE Joint Genome Institute"/>
            <person name="Kuo A."/>
            <person name="Martino E."/>
            <person name="Perotto S."/>
            <person name="Kohler A."/>
            <person name="Nagy L.G."/>
            <person name="Floudas D."/>
            <person name="Copeland A."/>
            <person name="Barry K.W."/>
            <person name="Cichocki N."/>
            <person name="Veneault-Fourrey C."/>
            <person name="LaButti K."/>
            <person name="Lindquist E.A."/>
            <person name="Lipzen A."/>
            <person name="Lundell T."/>
            <person name="Morin E."/>
            <person name="Murat C."/>
            <person name="Sun H."/>
            <person name="Tunlid A."/>
            <person name="Henrissat B."/>
            <person name="Grigoriev I.V."/>
            <person name="Hibbett D.S."/>
            <person name="Martin F."/>
            <person name="Nordberg H.P."/>
            <person name="Cantor M.N."/>
            <person name="Hua S.X."/>
        </authorList>
    </citation>
    <scope>NUCLEOTIDE SEQUENCE [LARGE SCALE GENOMIC DNA]</scope>
    <source>
        <strain evidence="10 11">Zn</strain>
    </source>
</reference>
<proteinExistence type="predicted"/>
<accession>A0A0C3H3T0</accession>
<keyword evidence="4 7" id="KW-0863">Zinc-finger</keyword>
<keyword evidence="5" id="KW-0862">Zinc</keyword>
<keyword evidence="11" id="KW-1185">Reference proteome</keyword>
<dbReference type="OrthoDB" id="654211at2759"/>
<dbReference type="InterPro" id="IPR007219">
    <property type="entry name" value="XnlR_reg_dom"/>
</dbReference>
<dbReference type="GO" id="GO:0000978">
    <property type="term" value="F:RNA polymerase II cis-regulatory region sequence-specific DNA binding"/>
    <property type="evidence" value="ECO:0007669"/>
    <property type="project" value="InterPro"/>
</dbReference>
<dbReference type="CDD" id="cd12148">
    <property type="entry name" value="fungal_TF_MHR"/>
    <property type="match status" value="1"/>
</dbReference>
<dbReference type="Pfam" id="PF04082">
    <property type="entry name" value="Fungal_trans"/>
    <property type="match status" value="1"/>
</dbReference>
<dbReference type="GO" id="GO:0005634">
    <property type="term" value="C:nucleus"/>
    <property type="evidence" value="ECO:0007669"/>
    <property type="project" value="UniProtKB-SubCell"/>
</dbReference>
<evidence type="ECO:0000256" key="3">
    <source>
        <dbReference type="ARBA" id="ARBA00022737"/>
    </source>
</evidence>
<dbReference type="PROSITE" id="PS00028">
    <property type="entry name" value="ZINC_FINGER_C2H2_1"/>
    <property type="match status" value="1"/>
</dbReference>
<dbReference type="GO" id="GO:0000785">
    <property type="term" value="C:chromatin"/>
    <property type="evidence" value="ECO:0007669"/>
    <property type="project" value="TreeGrafter"/>
</dbReference>
<dbReference type="GO" id="GO:0006351">
    <property type="term" value="P:DNA-templated transcription"/>
    <property type="evidence" value="ECO:0007669"/>
    <property type="project" value="InterPro"/>
</dbReference>
<evidence type="ECO:0000256" key="6">
    <source>
        <dbReference type="ARBA" id="ARBA00023242"/>
    </source>
</evidence>
<dbReference type="SUPFAM" id="SSF57701">
    <property type="entry name" value="Zn2/Cys6 DNA-binding domain"/>
    <property type="match status" value="1"/>
</dbReference>
<evidence type="ECO:0000256" key="4">
    <source>
        <dbReference type="ARBA" id="ARBA00022771"/>
    </source>
</evidence>
<dbReference type="Gene3D" id="4.10.240.10">
    <property type="entry name" value="Zn(2)-C6 fungal-type DNA-binding domain"/>
    <property type="match status" value="1"/>
</dbReference>
<evidence type="ECO:0000256" key="5">
    <source>
        <dbReference type="ARBA" id="ARBA00022833"/>
    </source>
</evidence>
<dbReference type="PANTHER" id="PTHR40626:SF1">
    <property type="entry name" value="TRANSCRIPTION FACTOR WITH C2H2 AND ZN(2)-CYS(6) DNA BINDING DOMAIN (EUROFUNG)"/>
    <property type="match status" value="1"/>
</dbReference>
<dbReference type="InterPro" id="IPR036236">
    <property type="entry name" value="Znf_C2H2_sf"/>
</dbReference>
<evidence type="ECO:0008006" key="12">
    <source>
        <dbReference type="Google" id="ProtNLM"/>
    </source>
</evidence>
<evidence type="ECO:0000313" key="10">
    <source>
        <dbReference type="EMBL" id="KIM97086.1"/>
    </source>
</evidence>
<dbReference type="PROSITE" id="PS50048">
    <property type="entry name" value="ZN2_CY6_FUNGAL_2"/>
    <property type="match status" value="1"/>
</dbReference>
<keyword evidence="6" id="KW-0539">Nucleus</keyword>
<dbReference type="InParanoid" id="A0A0C3H3T0"/>
<name>A0A0C3H3T0_OIDMZ</name>
<evidence type="ECO:0000313" key="11">
    <source>
        <dbReference type="Proteomes" id="UP000054321"/>
    </source>
</evidence>
<evidence type="ECO:0000256" key="7">
    <source>
        <dbReference type="PROSITE-ProRule" id="PRU00042"/>
    </source>
</evidence>
<dbReference type="SMART" id="SM00066">
    <property type="entry name" value="GAL4"/>
    <property type="match status" value="1"/>
</dbReference>
<dbReference type="PROSITE" id="PS00463">
    <property type="entry name" value="ZN2_CY6_FUNGAL_1"/>
    <property type="match status" value="1"/>
</dbReference>
<feature type="domain" description="C2H2-type" evidence="9">
    <location>
        <begin position="13"/>
        <end position="40"/>
    </location>
</feature>
<dbReference type="STRING" id="913774.A0A0C3H3T0"/>